<dbReference type="AlphaFoldDB" id="A0A6J5FJF7"/>
<dbReference type="Pfam" id="PF00501">
    <property type="entry name" value="AMP-binding"/>
    <property type="match status" value="1"/>
</dbReference>
<sequence length="552" mass="59315">MNHEPRHSDPLPFPSVYAAFAASAARYPDQDFLVVLPETAQIYGIDAQTLRYGEALAQVDALAARYRAAGFGSGHRAGLMLENRPAFFLHWLALNALGVSVVPLSTELRAAELEYITGHSELDLAVAPSARHADLRAAALAAQRSVALHDAEADANAIPPAAAEAHAHAPDANTECALLYTSGTTGRPKACVLPNEYFLLAGLWYNRIGGLCALRPGVERLVTPLPMTHMNAMAYSTMAMILAGGAIVALDRFHPRSWWASVRDARATVIHYLGVMPAMLLGAPEAAHDRDHAVRFGFGAGVDKTLHAPFETRFGIPLLEAWAMTETGAGAVVIANREPRNIGMSCFGKPEAALDVRIVGDDGQPARAGEPGELLVRASGEAPRRGFFREYLKDAEATAAAWEGGWFHTGDIVKQDADGQMYFVDRKKNVIRRSGENISAVEVESVLRKHPCVADVAVAATPDPVRGDEVLACVVAREPLREAERAARAAELVALCLAQLAYFKAPGYVAFVDALPLTGTQKVQRAALKDLARTLPGTPGCIDTRTMKKRQD</sequence>
<feature type="domain" description="AMP-dependent synthetase/ligase" evidence="1">
    <location>
        <begin position="20"/>
        <end position="379"/>
    </location>
</feature>
<dbReference type="InterPro" id="IPR050237">
    <property type="entry name" value="ATP-dep_AMP-bd_enzyme"/>
</dbReference>
<dbReference type="EC" id="6.2.1.48" evidence="3"/>
<proteinExistence type="predicted"/>
<dbReference type="InterPro" id="IPR045851">
    <property type="entry name" value="AMP-bd_C_sf"/>
</dbReference>
<keyword evidence="3" id="KW-0436">Ligase</keyword>
<dbReference type="Pfam" id="PF13193">
    <property type="entry name" value="AMP-binding_C"/>
    <property type="match status" value="1"/>
</dbReference>
<gene>
    <name evidence="3" type="primary">caiC</name>
    <name evidence="3" type="ORF">LMG28688_01241</name>
</gene>
<dbReference type="RefSeq" id="WP_377731172.1">
    <property type="nucleotide sequence ID" value="NZ_CADIKL010000005.1"/>
</dbReference>
<dbReference type="Gene3D" id="3.30.300.30">
    <property type="match status" value="1"/>
</dbReference>
<feature type="domain" description="AMP-binding enzyme C-terminal" evidence="2">
    <location>
        <begin position="442"/>
        <end position="522"/>
    </location>
</feature>
<accession>A0A6J5FJF7</accession>
<protein>
    <submittedName>
        <fullName evidence="3">Crotonobetaine/carnitine--CoA ligase</fullName>
        <ecNumber evidence="3">6.2.1.48</ecNumber>
    </submittedName>
</protein>
<keyword evidence="4" id="KW-1185">Reference proteome</keyword>
<dbReference type="SUPFAM" id="SSF56801">
    <property type="entry name" value="Acetyl-CoA synthetase-like"/>
    <property type="match status" value="1"/>
</dbReference>
<name>A0A6J5FJF7_9BURK</name>
<organism evidence="3 4">
    <name type="scientific">Paraburkholderia caffeinitolerans</name>
    <dbReference type="NCBI Taxonomy" id="1723730"/>
    <lineage>
        <taxon>Bacteria</taxon>
        <taxon>Pseudomonadati</taxon>
        <taxon>Pseudomonadota</taxon>
        <taxon>Betaproteobacteria</taxon>
        <taxon>Burkholderiales</taxon>
        <taxon>Burkholderiaceae</taxon>
        <taxon>Paraburkholderia</taxon>
    </lineage>
</organism>
<dbReference type="PROSITE" id="PS00455">
    <property type="entry name" value="AMP_BINDING"/>
    <property type="match status" value="1"/>
</dbReference>
<dbReference type="GO" id="GO:0016878">
    <property type="term" value="F:acid-thiol ligase activity"/>
    <property type="evidence" value="ECO:0007669"/>
    <property type="project" value="UniProtKB-ARBA"/>
</dbReference>
<dbReference type="PANTHER" id="PTHR43767:SF1">
    <property type="entry name" value="NONRIBOSOMAL PEPTIDE SYNTHASE PES1 (EUROFUNG)-RELATED"/>
    <property type="match status" value="1"/>
</dbReference>
<dbReference type="InterPro" id="IPR042099">
    <property type="entry name" value="ANL_N_sf"/>
</dbReference>
<reference evidence="3 4" key="1">
    <citation type="submission" date="2020-04" db="EMBL/GenBank/DDBJ databases">
        <authorList>
            <person name="De Canck E."/>
        </authorList>
    </citation>
    <scope>NUCLEOTIDE SEQUENCE [LARGE SCALE GENOMIC DNA]</scope>
    <source>
        <strain evidence="3 4">LMG 28688</strain>
    </source>
</reference>
<dbReference type="InterPro" id="IPR025110">
    <property type="entry name" value="AMP-bd_C"/>
</dbReference>
<evidence type="ECO:0000313" key="4">
    <source>
        <dbReference type="Proteomes" id="UP000494119"/>
    </source>
</evidence>
<dbReference type="InterPro" id="IPR000873">
    <property type="entry name" value="AMP-dep_synth/lig_dom"/>
</dbReference>
<dbReference type="EMBL" id="CADIKL010000005">
    <property type="protein sequence ID" value="CAB3781587.1"/>
    <property type="molecule type" value="Genomic_DNA"/>
</dbReference>
<dbReference type="PANTHER" id="PTHR43767">
    <property type="entry name" value="LONG-CHAIN-FATTY-ACID--COA LIGASE"/>
    <property type="match status" value="1"/>
</dbReference>
<evidence type="ECO:0000259" key="1">
    <source>
        <dbReference type="Pfam" id="PF00501"/>
    </source>
</evidence>
<dbReference type="InterPro" id="IPR020845">
    <property type="entry name" value="AMP-binding_CS"/>
</dbReference>
<evidence type="ECO:0000313" key="3">
    <source>
        <dbReference type="EMBL" id="CAB3781587.1"/>
    </source>
</evidence>
<dbReference type="Proteomes" id="UP000494119">
    <property type="component" value="Unassembled WGS sequence"/>
</dbReference>
<evidence type="ECO:0000259" key="2">
    <source>
        <dbReference type="Pfam" id="PF13193"/>
    </source>
</evidence>
<dbReference type="Gene3D" id="3.40.50.12780">
    <property type="entry name" value="N-terminal domain of ligase-like"/>
    <property type="match status" value="1"/>
</dbReference>